<name>A0A8H8WNI9_COLGL</name>
<proteinExistence type="predicted"/>
<reference evidence="1" key="1">
    <citation type="journal article" date="2020" name="Phytopathology">
        <title>Genome sequence and comparative analysis of Colletotrichum gloeosporioides isolated from Liriodendron leaves.</title>
        <authorList>
            <person name="Fu F.F."/>
            <person name="Hao Z."/>
            <person name="Wang P."/>
            <person name="Lu Y."/>
            <person name="Xue L.J."/>
            <person name="Wei G."/>
            <person name="Tian Y."/>
            <person name="Baishi H."/>
            <person name="Xu H."/>
            <person name="Shi J."/>
            <person name="Cheng T."/>
            <person name="Wang G."/>
            <person name="Yi Y."/>
            <person name="Chen J."/>
        </authorList>
    </citation>
    <scope>NUCLEOTIDE SEQUENCE</scope>
    <source>
        <strain evidence="1">Lc1</strain>
    </source>
</reference>
<keyword evidence="2" id="KW-1185">Reference proteome</keyword>
<dbReference type="AlphaFoldDB" id="A0A8H8WNI9"/>
<evidence type="ECO:0000313" key="1">
    <source>
        <dbReference type="EMBL" id="KAF3797105.1"/>
    </source>
</evidence>
<sequence length="112" mass="12394">MGLQNRILRWRSVLLVTERIDGRHLGGRGSSSIFGTVWSDNTLVAGQAMEDLMRFLTKDFLKGRSEGEEPEIRGMWTGLQCHTSDGLRSIGNIPESASVMSAKALVKVSREC</sequence>
<dbReference type="Proteomes" id="UP000613401">
    <property type="component" value="Unassembled WGS sequence"/>
</dbReference>
<dbReference type="RefSeq" id="XP_045256269.1">
    <property type="nucleotide sequence ID" value="XM_045409024.1"/>
</dbReference>
<dbReference type="EMBL" id="WVTB01000117">
    <property type="protein sequence ID" value="KAF3797105.1"/>
    <property type="molecule type" value="Genomic_DNA"/>
</dbReference>
<comment type="caution">
    <text evidence="1">The sequence shown here is derived from an EMBL/GenBank/DDBJ whole genome shotgun (WGS) entry which is preliminary data.</text>
</comment>
<dbReference type="GeneID" id="69016208"/>
<reference evidence="1" key="2">
    <citation type="submission" date="2020-03" db="EMBL/GenBank/DDBJ databases">
        <authorList>
            <person name="Fu F.-F."/>
            <person name="Chen J."/>
        </authorList>
    </citation>
    <scope>NUCLEOTIDE SEQUENCE</scope>
    <source>
        <strain evidence="1">Lc1</strain>
    </source>
</reference>
<organism evidence="1 2">
    <name type="scientific">Colletotrichum gloeosporioides</name>
    <name type="common">Anthracnose fungus</name>
    <name type="synonym">Glomerella cingulata</name>
    <dbReference type="NCBI Taxonomy" id="474922"/>
    <lineage>
        <taxon>Eukaryota</taxon>
        <taxon>Fungi</taxon>
        <taxon>Dikarya</taxon>
        <taxon>Ascomycota</taxon>
        <taxon>Pezizomycotina</taxon>
        <taxon>Sordariomycetes</taxon>
        <taxon>Hypocreomycetidae</taxon>
        <taxon>Glomerellales</taxon>
        <taxon>Glomerellaceae</taxon>
        <taxon>Colletotrichum</taxon>
        <taxon>Colletotrichum gloeosporioides species complex</taxon>
    </lineage>
</organism>
<evidence type="ECO:0000313" key="2">
    <source>
        <dbReference type="Proteomes" id="UP000613401"/>
    </source>
</evidence>
<protein>
    <submittedName>
        <fullName evidence="1">Uncharacterized protein</fullName>
    </submittedName>
</protein>
<accession>A0A8H8WNI9</accession>
<gene>
    <name evidence="1" type="ORF">GCG54_00009074</name>
</gene>